<feature type="region of interest" description="Disordered" evidence="1">
    <location>
        <begin position="1"/>
        <end position="131"/>
    </location>
</feature>
<feature type="compositionally biased region" description="Basic and acidic residues" evidence="1">
    <location>
        <begin position="88"/>
        <end position="103"/>
    </location>
</feature>
<dbReference type="EMBL" id="AMZH03005287">
    <property type="protein sequence ID" value="RRT66800.1"/>
    <property type="molecule type" value="Genomic_DNA"/>
</dbReference>
<feature type="compositionally biased region" description="Basic residues" evidence="1">
    <location>
        <begin position="48"/>
        <end position="59"/>
    </location>
</feature>
<protein>
    <submittedName>
        <fullName evidence="2">Uncharacterized protein</fullName>
    </submittedName>
</protein>
<reference evidence="2 3" key="1">
    <citation type="journal article" date="2014" name="Agronomy (Basel)">
        <title>A Draft Genome Sequence for Ensete ventricosum, the Drought-Tolerant Tree Against Hunger.</title>
        <authorList>
            <person name="Harrison J."/>
            <person name="Moore K.A."/>
            <person name="Paszkiewicz K."/>
            <person name="Jones T."/>
            <person name="Grant M."/>
            <person name="Ambacheew D."/>
            <person name="Muzemil S."/>
            <person name="Studholme D.J."/>
        </authorList>
    </citation>
    <scope>NUCLEOTIDE SEQUENCE [LARGE SCALE GENOMIC DNA]</scope>
</reference>
<comment type="caution">
    <text evidence="2">The sequence shown here is derived from an EMBL/GenBank/DDBJ whole genome shotgun (WGS) entry which is preliminary data.</text>
</comment>
<organism evidence="2 3">
    <name type="scientific">Ensete ventricosum</name>
    <name type="common">Abyssinian banana</name>
    <name type="synonym">Musa ensete</name>
    <dbReference type="NCBI Taxonomy" id="4639"/>
    <lineage>
        <taxon>Eukaryota</taxon>
        <taxon>Viridiplantae</taxon>
        <taxon>Streptophyta</taxon>
        <taxon>Embryophyta</taxon>
        <taxon>Tracheophyta</taxon>
        <taxon>Spermatophyta</taxon>
        <taxon>Magnoliopsida</taxon>
        <taxon>Liliopsida</taxon>
        <taxon>Zingiberales</taxon>
        <taxon>Musaceae</taxon>
        <taxon>Ensete</taxon>
    </lineage>
</organism>
<gene>
    <name evidence="2" type="ORF">B296_00039857</name>
</gene>
<feature type="compositionally biased region" description="Basic and acidic residues" evidence="1">
    <location>
        <begin position="1"/>
        <end position="18"/>
    </location>
</feature>
<name>A0A426ZS80_ENSVE</name>
<accession>A0A426ZS80</accession>
<evidence type="ECO:0000256" key="1">
    <source>
        <dbReference type="SAM" id="MobiDB-lite"/>
    </source>
</evidence>
<feature type="region of interest" description="Disordered" evidence="1">
    <location>
        <begin position="190"/>
        <end position="214"/>
    </location>
</feature>
<feature type="compositionally biased region" description="Basic and acidic residues" evidence="1">
    <location>
        <begin position="60"/>
        <end position="78"/>
    </location>
</feature>
<evidence type="ECO:0000313" key="3">
    <source>
        <dbReference type="Proteomes" id="UP000287651"/>
    </source>
</evidence>
<proteinExistence type="predicted"/>
<dbReference type="AlphaFoldDB" id="A0A426ZS80"/>
<sequence>MEKAKKEEREKAKEVEQRKAKKEKKEKRREEEKRRVKVEQKPRNPRHEGKRSHKKRKHEERRPSEQKDQYSQRTKNDAIEQLEGSGLTEEHELLSSIGDKYDASPESSQDSNKRRKLVSSSISGHNKHASEIHRIVDRGSALLPNCGVQRTIAPPLFAPAESETKLANSTDNSLSMQLRQMDRRLEEMRREFQNSRGEGPIEPTSCRMPFTRNK</sequence>
<dbReference type="Proteomes" id="UP000287651">
    <property type="component" value="Unassembled WGS sequence"/>
</dbReference>
<feature type="compositionally biased region" description="Basic and acidic residues" evidence="1">
    <location>
        <begin position="28"/>
        <end position="47"/>
    </location>
</feature>
<evidence type="ECO:0000313" key="2">
    <source>
        <dbReference type="EMBL" id="RRT66800.1"/>
    </source>
</evidence>